<dbReference type="RefSeq" id="WP_219498353.1">
    <property type="nucleotide sequence ID" value="NZ_JAHXDN010000001.1"/>
</dbReference>
<proteinExistence type="predicted"/>
<gene>
    <name evidence="2" type="ORF">KX928_02225</name>
</gene>
<accession>A0A9X1FS19</accession>
<feature type="signal peptide" evidence="1">
    <location>
        <begin position="1"/>
        <end position="22"/>
    </location>
</feature>
<sequence length="161" mass="17845">MRRLKTYTLAILLTVAACHATAQEQDYRVNADEIDPVSCLRAVSALSSAYRYSLQTECVSIALKKCSDGSEPALCAAEVVRMVEGFVVQSRPMLPAVIGASEFKERAYRRRLQNLDARLAKPQACADAGTAFDEQACKIRYLSLMTWDLLTAARMAYISLR</sequence>
<protein>
    <recommendedName>
        <fullName evidence="4">Lysozyme inhibitor LprI N-terminal domain-containing protein</fullName>
    </recommendedName>
</protein>
<name>A0A9X1FS19_9RHOB</name>
<evidence type="ECO:0000256" key="1">
    <source>
        <dbReference type="SAM" id="SignalP"/>
    </source>
</evidence>
<feature type="chain" id="PRO_5040944632" description="Lysozyme inhibitor LprI N-terminal domain-containing protein" evidence="1">
    <location>
        <begin position="23"/>
        <end position="161"/>
    </location>
</feature>
<dbReference type="PROSITE" id="PS51257">
    <property type="entry name" value="PROKAR_LIPOPROTEIN"/>
    <property type="match status" value="1"/>
</dbReference>
<keyword evidence="3" id="KW-1185">Reference proteome</keyword>
<reference evidence="2" key="1">
    <citation type="submission" date="2021-07" db="EMBL/GenBank/DDBJ databases">
        <title>Roseobacter insulae sp. nov., isolated from a tidal flat.</title>
        <authorList>
            <person name="Park S."/>
            <person name="Yoon J.-H."/>
        </authorList>
    </citation>
    <scope>NUCLEOTIDE SEQUENCE</scope>
    <source>
        <strain evidence="2">YSTF-M11</strain>
    </source>
</reference>
<comment type="caution">
    <text evidence="2">The sequence shown here is derived from an EMBL/GenBank/DDBJ whole genome shotgun (WGS) entry which is preliminary data.</text>
</comment>
<evidence type="ECO:0008006" key="4">
    <source>
        <dbReference type="Google" id="ProtNLM"/>
    </source>
</evidence>
<dbReference type="Proteomes" id="UP001138661">
    <property type="component" value="Unassembled WGS sequence"/>
</dbReference>
<dbReference type="EMBL" id="JAHXDN010000001">
    <property type="protein sequence ID" value="MBW4706593.1"/>
    <property type="molecule type" value="Genomic_DNA"/>
</dbReference>
<dbReference type="AlphaFoldDB" id="A0A9X1FS19"/>
<evidence type="ECO:0000313" key="2">
    <source>
        <dbReference type="EMBL" id="MBW4706593.1"/>
    </source>
</evidence>
<organism evidence="2 3">
    <name type="scientific">Roseobacter insulae</name>
    <dbReference type="NCBI Taxonomy" id="2859783"/>
    <lineage>
        <taxon>Bacteria</taxon>
        <taxon>Pseudomonadati</taxon>
        <taxon>Pseudomonadota</taxon>
        <taxon>Alphaproteobacteria</taxon>
        <taxon>Rhodobacterales</taxon>
        <taxon>Roseobacteraceae</taxon>
        <taxon>Roseobacter</taxon>
    </lineage>
</organism>
<keyword evidence="1" id="KW-0732">Signal</keyword>
<evidence type="ECO:0000313" key="3">
    <source>
        <dbReference type="Proteomes" id="UP001138661"/>
    </source>
</evidence>